<dbReference type="OrthoDB" id="415264at2"/>
<keyword evidence="3" id="KW-1185">Reference proteome</keyword>
<comment type="caution">
    <text evidence="2">The sequence shown here is derived from an EMBL/GenBank/DDBJ whole genome shotgun (WGS) entry which is preliminary data.</text>
</comment>
<feature type="domain" description="Glycoside hydrolase family 19 catalytic" evidence="1">
    <location>
        <begin position="552"/>
        <end position="592"/>
    </location>
</feature>
<dbReference type="SUPFAM" id="SSF53955">
    <property type="entry name" value="Lysozyme-like"/>
    <property type="match status" value="1"/>
</dbReference>
<dbReference type="GO" id="GO:0006032">
    <property type="term" value="P:chitin catabolic process"/>
    <property type="evidence" value="ECO:0007669"/>
    <property type="project" value="InterPro"/>
</dbReference>
<organism evidence="2 3">
    <name type="scientific">Phormidium tenue NIES-30</name>
    <dbReference type="NCBI Taxonomy" id="549789"/>
    <lineage>
        <taxon>Bacteria</taxon>
        <taxon>Bacillati</taxon>
        <taxon>Cyanobacteriota</taxon>
        <taxon>Cyanophyceae</taxon>
        <taxon>Oscillatoriophycideae</taxon>
        <taxon>Oscillatoriales</taxon>
        <taxon>Oscillatoriaceae</taxon>
        <taxon>Phormidium</taxon>
    </lineage>
</organism>
<dbReference type="InterPro" id="IPR000726">
    <property type="entry name" value="Glyco_hydro_19_cat"/>
</dbReference>
<dbReference type="STRING" id="549789.NIES30_17740"/>
<evidence type="ECO:0000313" key="2">
    <source>
        <dbReference type="EMBL" id="OKH46140.1"/>
    </source>
</evidence>
<dbReference type="Gene3D" id="1.10.530.10">
    <property type="match status" value="1"/>
</dbReference>
<evidence type="ECO:0000259" key="1">
    <source>
        <dbReference type="Pfam" id="PF00182"/>
    </source>
</evidence>
<dbReference type="EMBL" id="MRCG01000014">
    <property type="protein sequence ID" value="OKH46140.1"/>
    <property type="molecule type" value="Genomic_DNA"/>
</dbReference>
<dbReference type="InterPro" id="IPR023346">
    <property type="entry name" value="Lysozyme-like_dom_sf"/>
</dbReference>
<dbReference type="GO" id="GO:0016998">
    <property type="term" value="P:cell wall macromolecule catabolic process"/>
    <property type="evidence" value="ECO:0007669"/>
    <property type="project" value="InterPro"/>
</dbReference>
<dbReference type="RefSeq" id="WP_073609772.1">
    <property type="nucleotide sequence ID" value="NZ_MRCG01000014.1"/>
</dbReference>
<protein>
    <recommendedName>
        <fullName evidence="1">Glycoside hydrolase family 19 catalytic domain-containing protein</fullName>
    </recommendedName>
</protein>
<dbReference type="GO" id="GO:0004568">
    <property type="term" value="F:chitinase activity"/>
    <property type="evidence" value="ECO:0007669"/>
    <property type="project" value="InterPro"/>
</dbReference>
<dbReference type="Pfam" id="PF00182">
    <property type="entry name" value="Glyco_hydro_19"/>
    <property type="match status" value="1"/>
</dbReference>
<proteinExistence type="predicted"/>
<evidence type="ECO:0000313" key="3">
    <source>
        <dbReference type="Proteomes" id="UP000185557"/>
    </source>
</evidence>
<accession>A0A1U7J214</accession>
<sequence length="810" mass="84174">MLAKISLAATQEAATLRSLLLALLAALALTGLLAVAQLNPALAQSAAPVTYQNFLTTTFRDLGLATTPGQIAGLPPELSSQTGFDTARSWQPGAAFTDILRLGDLGSSFLPQALTLAEIAQASGVDTGNVSLSQLHTLLQRQTLGSLANLAGVQHLALQDVPALQGAFNAAVRPELLTLAERTGDLPAGAINPEQFVQQALNQFGVTPITDLISSPDHLLGGANLGEIQFTGPALDQLEAFTVGDIPGLDQIEIADLGGWQELAISDIPGLDQVPLGAFPGLLSGLVNGFGGTHDVTYGDQEHTQTPTQFSITGSDVEGWEVQCAQARGCAHLELAGPGKMHGAQWIAGGTGPGQQMVRGGSGILAAVNGGMEPTGRVPFGAVFKVVLSDTTESEGTGQFSLYTRFCSNSFFAPLGCTPYFIGPIPIWSTTEKGFVLTGPLDGSGGASGGLDVPPELQRYVSQDLGGSYYGSGGSPVQMDEPCLDSLIGALRHSSEAAGAREHIPRIIAAANEAGVTDKAQLAYILGTVSTELEGRWSPISEQGVGCGTYGSGCYYGRGYVQLTWEANYRKMGQVLGIDLLNNPDLANDPDTAAKITVIGMRDGLFTGVGLDTYIGNGKADFRNARRIVNDADKMDYTAQQSQRFYEALQSCSTLETQAGGGGDLNAKIMAGVRAVQAENFSASRIPGTNQGRLGCAGMVNYVLHKAGIQTLGGGPPYGNLAVRGVESAIKGGRGISVNANEAQPGDLNVVDMGAGRQHIGVCMNAGCTQVVSNSSSKAARGEASFIWVSDGYFSPSYGGGRRAIYRVTN</sequence>
<gene>
    <name evidence="2" type="ORF">NIES30_17740</name>
</gene>
<dbReference type="Gene3D" id="3.90.1720.10">
    <property type="entry name" value="endopeptidase domain like (from Nostoc punctiforme)"/>
    <property type="match status" value="1"/>
</dbReference>
<dbReference type="Proteomes" id="UP000185557">
    <property type="component" value="Unassembled WGS sequence"/>
</dbReference>
<reference evidence="2 3" key="1">
    <citation type="submission" date="2016-11" db="EMBL/GenBank/DDBJ databases">
        <title>Draft Genome Sequences of Nine Cyanobacterial Strains from Diverse Habitats.</title>
        <authorList>
            <person name="Zhu T."/>
            <person name="Hou S."/>
            <person name="Lu X."/>
            <person name="Hess W.R."/>
        </authorList>
    </citation>
    <scope>NUCLEOTIDE SEQUENCE [LARGE SCALE GENOMIC DNA]</scope>
    <source>
        <strain evidence="2 3">NIES-30</strain>
    </source>
</reference>
<dbReference type="AlphaFoldDB" id="A0A1U7J214"/>
<name>A0A1U7J214_9CYAN</name>